<accession>A0A814MJA2</accession>
<dbReference type="InterPro" id="IPR002937">
    <property type="entry name" value="Amino_oxidase"/>
</dbReference>
<protein>
    <recommendedName>
        <fullName evidence="1">Amine oxidase domain-containing protein</fullName>
    </recommendedName>
</protein>
<evidence type="ECO:0000259" key="1">
    <source>
        <dbReference type="Pfam" id="PF01593"/>
    </source>
</evidence>
<dbReference type="EMBL" id="CAJNON010000184">
    <property type="protein sequence ID" value="CAF1078766.1"/>
    <property type="molecule type" value="Genomic_DNA"/>
</dbReference>
<dbReference type="OrthoDB" id="5046242at2759"/>
<dbReference type="Gene3D" id="3.50.50.60">
    <property type="entry name" value="FAD/NAD(P)-binding domain"/>
    <property type="match status" value="1"/>
</dbReference>
<dbReference type="AlphaFoldDB" id="A0A814MJA2"/>
<evidence type="ECO:0000313" key="2">
    <source>
        <dbReference type="EMBL" id="CAF1078766.1"/>
    </source>
</evidence>
<feature type="domain" description="Amine oxidase" evidence="1">
    <location>
        <begin position="14"/>
        <end position="480"/>
    </location>
</feature>
<proteinExistence type="predicted"/>
<dbReference type="PROSITE" id="PS51257">
    <property type="entry name" value="PROKAR_LIPOPROTEIN"/>
    <property type="match status" value="1"/>
</dbReference>
<gene>
    <name evidence="3" type="ORF">OKA104_LOCUS15158</name>
    <name evidence="2" type="ORF">VCS650_LOCUS18892</name>
</gene>
<dbReference type="PANTHER" id="PTHR10742:SF416">
    <property type="entry name" value="SPERMINE OXIDASE"/>
    <property type="match status" value="1"/>
</dbReference>
<evidence type="ECO:0000313" key="4">
    <source>
        <dbReference type="Proteomes" id="UP000663891"/>
    </source>
</evidence>
<dbReference type="Gene3D" id="3.90.660.10">
    <property type="match status" value="1"/>
</dbReference>
<comment type="caution">
    <text evidence="2">The sequence shown here is derived from an EMBL/GenBank/DDBJ whole genome shotgun (WGS) entry which is preliminary data.</text>
</comment>
<name>A0A814MJA2_9BILA</name>
<dbReference type="Proteomes" id="UP000663891">
    <property type="component" value="Unassembled WGS sequence"/>
</dbReference>
<evidence type="ECO:0000313" key="3">
    <source>
        <dbReference type="EMBL" id="CAF3742001.1"/>
    </source>
</evidence>
<dbReference type="EMBL" id="CAJOAY010000826">
    <property type="protein sequence ID" value="CAF3742001.1"/>
    <property type="molecule type" value="Genomic_DNA"/>
</dbReference>
<dbReference type="SUPFAM" id="SSF51905">
    <property type="entry name" value="FAD/NAD(P)-binding domain"/>
    <property type="match status" value="1"/>
</dbReference>
<dbReference type="Proteomes" id="UP000663881">
    <property type="component" value="Unassembled WGS sequence"/>
</dbReference>
<dbReference type="Pfam" id="PF01593">
    <property type="entry name" value="Amino_oxidase"/>
    <property type="match status" value="1"/>
</dbReference>
<dbReference type="GO" id="GO:0046592">
    <property type="term" value="F:polyamine oxidase activity"/>
    <property type="evidence" value="ECO:0007669"/>
    <property type="project" value="TreeGrafter"/>
</dbReference>
<dbReference type="InterPro" id="IPR036188">
    <property type="entry name" value="FAD/NAD-bd_sf"/>
</dbReference>
<dbReference type="InterPro" id="IPR050281">
    <property type="entry name" value="Flavin_monoamine_oxidase"/>
</dbReference>
<dbReference type="PANTHER" id="PTHR10742">
    <property type="entry name" value="FLAVIN MONOAMINE OXIDASE"/>
    <property type="match status" value="1"/>
</dbReference>
<sequence length="491" mass="56706">MDKQYCVVIIGAGIAGLSCAKYLIENDIHDFIIIEANNQIGGRCETIPLMEHQIELGTEILQGDQSNNPLYQLADEHHLIDYSNNEFDRDDCFHDEDGESIDEDIINEIRTIYDEILKKKVPTYPYENYPDSSLGEFISTELDQYVQSKKVSLEKNEIDQIEKVIDWLSKQHSYLNTIGCEKLTDVSVQGWNSFEHISKPDQSNDVIKYIQGGFSNFLHIVFGNKIPNDNIELNSMVKRICMYEDDQYVSIEIIGKNKEMKTYQAEHVICTQSVGCLKKTMHDMFVPPLPYSKQLCIEKLGFGTINKIYLIFSHAFWDVDFNTFNFLWNTTTEWKLTCLENTSYDSQWCKSITGFYVHHRLPNILVTQIGGEAATYIETIPDEILTNCFQELFGRFYPDNQIPKPKKLIRSQWFNKTSTHGSHTFIKTGSNTHDIKRLAMPWPNQPAKPLILFAGEGTHERFYGTAHGAFMTGIREAKRIVELYKKDFINQ</sequence>
<dbReference type="SUPFAM" id="SSF54373">
    <property type="entry name" value="FAD-linked reductases, C-terminal domain"/>
    <property type="match status" value="1"/>
</dbReference>
<organism evidence="2 4">
    <name type="scientific">Adineta steineri</name>
    <dbReference type="NCBI Taxonomy" id="433720"/>
    <lineage>
        <taxon>Eukaryota</taxon>
        <taxon>Metazoa</taxon>
        <taxon>Spiralia</taxon>
        <taxon>Gnathifera</taxon>
        <taxon>Rotifera</taxon>
        <taxon>Eurotatoria</taxon>
        <taxon>Bdelloidea</taxon>
        <taxon>Adinetida</taxon>
        <taxon>Adinetidae</taxon>
        <taxon>Adineta</taxon>
    </lineage>
</organism>
<reference evidence="2" key="1">
    <citation type="submission" date="2021-02" db="EMBL/GenBank/DDBJ databases">
        <authorList>
            <person name="Nowell W R."/>
        </authorList>
    </citation>
    <scope>NUCLEOTIDE SEQUENCE</scope>
</reference>